<dbReference type="PROSITE" id="PS50095">
    <property type="entry name" value="PLAT"/>
    <property type="match status" value="1"/>
</dbReference>
<evidence type="ECO:0000256" key="10">
    <source>
        <dbReference type="PROSITE-ProRule" id="PRU00152"/>
    </source>
</evidence>
<evidence type="ECO:0000256" key="5">
    <source>
        <dbReference type="ARBA" id="ARBA00022989"/>
    </source>
</evidence>
<feature type="domain" description="PLAT" evidence="14">
    <location>
        <begin position="637"/>
        <end position="754"/>
    </location>
</feature>
<comment type="caution">
    <text evidence="10">Lacks conserved residue(s) required for the propagation of feature annotation.</text>
</comment>
<dbReference type="Proteomes" id="UP001163046">
    <property type="component" value="Unassembled WGS sequence"/>
</dbReference>
<feature type="disulfide bond" evidence="9">
    <location>
        <begin position="1272"/>
        <end position="1285"/>
    </location>
</feature>
<keyword evidence="7" id="KW-1015">Disulfide bond</keyword>
<feature type="transmembrane region" description="Helical" evidence="13">
    <location>
        <begin position="1546"/>
        <end position="1569"/>
    </location>
</feature>
<feature type="region of interest" description="Disordered" evidence="12">
    <location>
        <begin position="402"/>
        <end position="434"/>
    </location>
</feature>
<feature type="transmembrane region" description="Helical" evidence="13">
    <location>
        <begin position="839"/>
        <end position="863"/>
    </location>
</feature>
<dbReference type="InterPro" id="IPR051223">
    <property type="entry name" value="Polycystin"/>
</dbReference>
<accession>A0A9X0A2R5</accession>
<dbReference type="Pfam" id="PF08016">
    <property type="entry name" value="PKD_channel"/>
    <property type="match status" value="1"/>
</dbReference>
<dbReference type="Pfam" id="PF01825">
    <property type="entry name" value="GPS"/>
    <property type="match status" value="1"/>
</dbReference>
<evidence type="ECO:0000256" key="2">
    <source>
        <dbReference type="ARBA" id="ARBA00007200"/>
    </source>
</evidence>
<dbReference type="PANTHER" id="PTHR10877:SF150">
    <property type="entry name" value="REJ DOMAIN-CONTAINING PROTEIN"/>
    <property type="match status" value="1"/>
</dbReference>
<name>A0A9X0A2R5_9CNID</name>
<evidence type="ECO:0000259" key="16">
    <source>
        <dbReference type="PROSITE" id="PS51111"/>
    </source>
</evidence>
<feature type="compositionally biased region" description="Polar residues" evidence="12">
    <location>
        <begin position="412"/>
        <end position="429"/>
    </location>
</feature>
<dbReference type="Pfam" id="PF01477">
    <property type="entry name" value="PLAT"/>
    <property type="match status" value="1"/>
</dbReference>
<feature type="transmembrane region" description="Helical" evidence="13">
    <location>
        <begin position="1027"/>
        <end position="1055"/>
    </location>
</feature>
<feature type="transmembrane region" description="Helical" evidence="13">
    <location>
        <begin position="592"/>
        <end position="611"/>
    </location>
</feature>
<dbReference type="InterPro" id="IPR057244">
    <property type="entry name" value="GAIN_B"/>
</dbReference>
<evidence type="ECO:0000313" key="18">
    <source>
        <dbReference type="Proteomes" id="UP001163046"/>
    </source>
</evidence>
<evidence type="ECO:0000313" key="17">
    <source>
        <dbReference type="EMBL" id="KAJ7392388.1"/>
    </source>
</evidence>
<keyword evidence="11" id="KW-0175">Coiled coil</keyword>
<evidence type="ECO:0000256" key="4">
    <source>
        <dbReference type="ARBA" id="ARBA00022729"/>
    </source>
</evidence>
<dbReference type="InterPro" id="IPR001024">
    <property type="entry name" value="PLAT/LH2_dom"/>
</dbReference>
<dbReference type="OrthoDB" id="5967883at2759"/>
<comment type="subcellular location">
    <subcellularLocation>
        <location evidence="1">Membrane</location>
        <topology evidence="1">Multi-pass membrane protein</topology>
    </subcellularLocation>
</comment>
<evidence type="ECO:0000256" key="8">
    <source>
        <dbReference type="ARBA" id="ARBA00023180"/>
    </source>
</evidence>
<dbReference type="InterPro" id="IPR036392">
    <property type="entry name" value="PLAT/LH2_dom_sf"/>
</dbReference>
<protein>
    <submittedName>
        <fullName evidence="17">Uncharacterized protein</fullName>
    </submittedName>
</protein>
<feature type="transmembrane region" description="Helical" evidence="13">
    <location>
        <begin position="800"/>
        <end position="819"/>
    </location>
</feature>
<dbReference type="PANTHER" id="PTHR10877">
    <property type="entry name" value="POLYCYSTIN FAMILY MEMBER"/>
    <property type="match status" value="1"/>
</dbReference>
<feature type="domain" description="REJ" evidence="16">
    <location>
        <begin position="1"/>
        <end position="290"/>
    </location>
</feature>
<dbReference type="EMBL" id="MU825401">
    <property type="protein sequence ID" value="KAJ7392388.1"/>
    <property type="molecule type" value="Genomic_DNA"/>
</dbReference>
<keyword evidence="3 13" id="KW-0812">Transmembrane</keyword>
<dbReference type="InterPro" id="IPR013122">
    <property type="entry name" value="PKD1_2_channel"/>
</dbReference>
<comment type="similarity">
    <text evidence="2">Belongs to the polycystin family.</text>
</comment>
<feature type="transmembrane region" description="Helical" evidence="13">
    <location>
        <begin position="1504"/>
        <end position="1525"/>
    </location>
</feature>
<dbReference type="SUPFAM" id="SSF49723">
    <property type="entry name" value="Lipase/lipooxygenase domain (PLAT/LH2 domain)"/>
    <property type="match status" value="1"/>
</dbReference>
<evidence type="ECO:0000259" key="14">
    <source>
        <dbReference type="PROSITE" id="PS50095"/>
    </source>
</evidence>
<evidence type="ECO:0000256" key="6">
    <source>
        <dbReference type="ARBA" id="ARBA00023136"/>
    </source>
</evidence>
<dbReference type="GO" id="GO:0005262">
    <property type="term" value="F:calcium channel activity"/>
    <property type="evidence" value="ECO:0007669"/>
    <property type="project" value="TreeGrafter"/>
</dbReference>
<feature type="coiled-coil region" evidence="11">
    <location>
        <begin position="995"/>
        <end position="1022"/>
    </location>
</feature>
<gene>
    <name evidence="17" type="ORF">OS493_012050</name>
</gene>
<proteinExistence type="inferred from homology"/>
<dbReference type="PROSITE" id="PS50221">
    <property type="entry name" value="GAIN_B"/>
    <property type="match status" value="1"/>
</dbReference>
<keyword evidence="6 13" id="KW-0472">Membrane</keyword>
<dbReference type="InterPro" id="IPR014010">
    <property type="entry name" value="REJ_dom"/>
</dbReference>
<dbReference type="Pfam" id="PF20519">
    <property type="entry name" value="Polycystin_dom"/>
    <property type="match status" value="1"/>
</dbReference>
<dbReference type="Gene3D" id="2.60.60.20">
    <property type="entry name" value="PLAT/LH2 domain"/>
    <property type="match status" value="1"/>
</dbReference>
<dbReference type="GO" id="GO:0005509">
    <property type="term" value="F:calcium ion binding"/>
    <property type="evidence" value="ECO:0007669"/>
    <property type="project" value="InterPro"/>
</dbReference>
<dbReference type="SMART" id="SM00303">
    <property type="entry name" value="GPS"/>
    <property type="match status" value="1"/>
</dbReference>
<feature type="transmembrane region" description="Helical" evidence="13">
    <location>
        <begin position="1604"/>
        <end position="1628"/>
    </location>
</feature>
<dbReference type="InterPro" id="IPR003915">
    <property type="entry name" value="PKD_2"/>
</dbReference>
<evidence type="ECO:0000256" key="9">
    <source>
        <dbReference type="PIRSR" id="PIRSR603915-2"/>
    </source>
</evidence>
<dbReference type="InterPro" id="IPR046338">
    <property type="entry name" value="GAIN_dom_sf"/>
</dbReference>
<comment type="caution">
    <text evidence="17">The sequence shown here is derived from an EMBL/GenBank/DDBJ whole genome shotgun (WGS) entry which is preliminary data.</text>
</comment>
<dbReference type="GO" id="GO:0016020">
    <property type="term" value="C:membrane"/>
    <property type="evidence" value="ECO:0007669"/>
    <property type="project" value="UniProtKB-SubCell"/>
</dbReference>
<dbReference type="PROSITE" id="PS51111">
    <property type="entry name" value="REJ"/>
    <property type="match status" value="1"/>
</dbReference>
<evidence type="ECO:0000256" key="13">
    <source>
        <dbReference type="SAM" id="Phobius"/>
    </source>
</evidence>
<feature type="transmembrane region" description="Helical" evidence="13">
    <location>
        <begin position="1075"/>
        <end position="1093"/>
    </location>
</feature>
<feature type="coiled-coil region" evidence="11">
    <location>
        <begin position="1794"/>
        <end position="1821"/>
    </location>
</feature>
<keyword evidence="18" id="KW-1185">Reference proteome</keyword>
<feature type="region of interest" description="Disordered" evidence="12">
    <location>
        <begin position="40"/>
        <end position="59"/>
    </location>
</feature>
<dbReference type="PRINTS" id="PR01433">
    <property type="entry name" value="POLYCYSTIN2"/>
</dbReference>
<keyword evidence="4" id="KW-0732">Signal</keyword>
<evidence type="ECO:0000256" key="7">
    <source>
        <dbReference type="ARBA" id="ARBA00023157"/>
    </source>
</evidence>
<feature type="compositionally biased region" description="Polar residues" evidence="12">
    <location>
        <begin position="40"/>
        <end position="50"/>
    </location>
</feature>
<keyword evidence="5 13" id="KW-1133">Transmembrane helix</keyword>
<feature type="transmembrane region" description="Helical" evidence="13">
    <location>
        <begin position="1454"/>
        <end position="1472"/>
    </location>
</feature>
<feature type="transmembrane region" description="Helical" evidence="13">
    <location>
        <begin position="1415"/>
        <end position="1434"/>
    </location>
</feature>
<evidence type="ECO:0000256" key="12">
    <source>
        <dbReference type="SAM" id="MobiDB-lite"/>
    </source>
</evidence>
<feature type="region of interest" description="Disordered" evidence="12">
    <location>
        <begin position="176"/>
        <end position="202"/>
    </location>
</feature>
<evidence type="ECO:0000256" key="3">
    <source>
        <dbReference type="ARBA" id="ARBA00022692"/>
    </source>
</evidence>
<dbReference type="SMART" id="SM00308">
    <property type="entry name" value="LH2"/>
    <property type="match status" value="1"/>
</dbReference>
<organism evidence="17 18">
    <name type="scientific">Desmophyllum pertusum</name>
    <dbReference type="NCBI Taxonomy" id="174260"/>
    <lineage>
        <taxon>Eukaryota</taxon>
        <taxon>Metazoa</taxon>
        <taxon>Cnidaria</taxon>
        <taxon>Anthozoa</taxon>
        <taxon>Hexacorallia</taxon>
        <taxon>Scleractinia</taxon>
        <taxon>Caryophylliina</taxon>
        <taxon>Caryophylliidae</taxon>
        <taxon>Desmophyllum</taxon>
    </lineage>
</organism>
<evidence type="ECO:0000256" key="1">
    <source>
        <dbReference type="ARBA" id="ARBA00004141"/>
    </source>
</evidence>
<dbReference type="GO" id="GO:0050982">
    <property type="term" value="P:detection of mechanical stimulus"/>
    <property type="evidence" value="ECO:0007669"/>
    <property type="project" value="TreeGrafter"/>
</dbReference>
<evidence type="ECO:0000259" key="15">
    <source>
        <dbReference type="PROSITE" id="PS50221"/>
    </source>
</evidence>
<feature type="transmembrane region" description="Helical" evidence="13">
    <location>
        <begin position="1162"/>
        <end position="1181"/>
    </location>
</feature>
<sequence>MLANMTSGENSDLSKLVYVGDSQAALRLAGAVNSLLNAQSSKVPSNNTDGENARKEKRKAVRTSVIKAATSLPVTSLEGLQQSADMIASASMFKEETSTTAMNSSTEAFERMAALLKSSSDDFAGFDAVVTSAESLLSGMGQVLNAAGSSVNVKPKNINATKAPPTCGPYDFTCTEADDDVPRNSTEEEPVELDEESSKSRDAANNIVGMLGSVSGSVLGNKLAGEKPSVISTAKLNMAVERSDPDSEDASSIGDGQSGFQMPAFGKLFGNASSDLDGPVDKQMAAINENPYTWDKGSSGITGKVVSLSFKSKGKKMSVSHLDEDDPIDVFLPRDSPVKPPEKFTYNCSVHRGWRVHKLVIDQNGSAVNVEVGVVGLSQQFVIYVRRGKAPTTTEFDWRAVSPNITDDQRTDPNLSQEYPNATEQSANTTDEDPMAFNVSSDSTEALNEAITQENNHTEQTNVTSARYKSVKIQVSNLTVFLSQRRLYIGTYYIGIKFSAISSENEQKHSSECQGITYTLRTFKSKCLYWNEEFQKWKSDGCEVGNLTSAARTHCRCTHLTAFGSMMDVAPNPIDYSAVLDGFGSMFETGNVTVFFFIVAMFLIYSLVLVWSRRADKRDMEQMGATPITSNASNATYHYELMFFTGQRRGGGTTAQVSCLLVGERDESEICILKDENRPTFRQGSANSFLISVGDSLGTVISLRVWHDNHGLSPAWFLKRVLVRNVQTDEVTVFICERWFALDEDDGAIMRELYPADEKDLTSFSRLFNSKLYKDFTDAHLWFSVFLKPSRSTFTRAQRASCCLCLLCTAMVSSAMFYGQTVAGDDSGSLVLGPIEINLRSVMIGIQCSLVIIPVNVAIVTIFKSVKVKGAAKTNKESEEQCLDETISIAEDDFFEIGETNSGFDENVSLDEGVLLDDGVKCEMEDDSARDYDLAEENPSRDKYWFFQKVRGGRHKYVVQTDSIDSSSKSSEDVDDTSDDLPVREGNDTNKWWCCRKQKNKMDEIEDKKNKAEEKKKKKAEGFLPHWCRYIAWTLCILASFTSALYTLFYSMMWGKEKSNQWFFTMILTFSQDTLINQPAKVLLLSAIYAIFIRKSDEDSDVQQNDAEDPRKGQDEEWLHGNEILDKDDRQKELLMYQPPDESKLNALRERKIREKQLKSKFIKLGDYLFVLIVLILVSYGNRDPASYRMRNSMEQEFIHPLTVSYPQGLIDVENLPLFLTWGEQSFIPHLYEQDWYNGDKMINRTGFTSGRQSRRLGRIRLRQVRIKNGSCIVPKLVRDIIHECNPPYDEQYEDTRMFGPGWSGGTEKAESTSMNKRSASGQLSPWNCVLPRRGYVAEFGDSIEETQALVHYLKSNRWIDRYTRAIFIEGAIYNPNTNLIGVVEVAVETTSASAFLPRVNFKIFRLFARLHPSYGFNSVCEVLFFVILLYTLYTIMKGIYMRKKKYFHEIINWLDMIFFVNGFAVVVVYIIRETKLKSAVATLKRDQEWFINFSECGMYNETIVYLYAFADFIAILKFINFLSFTRCVQLLSMTIYRSVVELQSFAIMLFTIYMAYASMAFTIFGPYLEDYRSVGATLGSLTSLVMGVFDYTDFTSQADYKAVGYFFFVTFSSSMMFIFTNIVITIINVVHQDVCGDEELKKSNEINIFNIVIERVLTLTGFRGPPKREEPVIEEPSISELQWNLNVQYLKDNQLKRLNGLVNSIYTHDEMEEVSFLRAFSRTPEIERKPVTDLGYQGDKCSALSKAAGQTKECEHGRGRDNDVMNNQGSHIKRTNQQLQHVPVSEQQNKTSIETISQLIAKKTEELERLEEEGVCDEKERLRRVKVIKCLQDLLNKAIGNQDSASKLSMKRNHKSS</sequence>
<keyword evidence="8" id="KW-0325">Glycoprotein</keyword>
<dbReference type="Gene3D" id="2.60.220.50">
    <property type="match status" value="1"/>
</dbReference>
<dbReference type="InterPro" id="IPR000203">
    <property type="entry name" value="GPS"/>
</dbReference>
<reference evidence="17" key="1">
    <citation type="submission" date="2023-01" db="EMBL/GenBank/DDBJ databases">
        <title>Genome assembly of the deep-sea coral Lophelia pertusa.</title>
        <authorList>
            <person name="Herrera S."/>
            <person name="Cordes E."/>
        </authorList>
    </citation>
    <scope>NUCLEOTIDE SEQUENCE</scope>
    <source>
        <strain evidence="17">USNM1676648</strain>
        <tissue evidence="17">Polyp</tissue>
    </source>
</reference>
<dbReference type="InterPro" id="IPR046791">
    <property type="entry name" value="Polycystin_dom"/>
</dbReference>
<feature type="domain" description="GAIN-B" evidence="15">
    <location>
        <begin position="413"/>
        <end position="573"/>
    </location>
</feature>
<evidence type="ECO:0000256" key="11">
    <source>
        <dbReference type="SAM" id="Coils"/>
    </source>
</evidence>